<evidence type="ECO:0000256" key="3">
    <source>
        <dbReference type="ARBA" id="ARBA00022917"/>
    </source>
</evidence>
<dbReference type="PANTHER" id="PTHR20982">
    <property type="entry name" value="RIBOSOME RECYCLING FACTOR"/>
    <property type="match status" value="1"/>
</dbReference>
<proteinExistence type="evidence at transcript level"/>
<comment type="similarity">
    <text evidence="1">Belongs to the RRF family.</text>
</comment>
<dbReference type="EMBL" id="LR024886">
    <property type="protein sequence ID" value="SVE94505.1"/>
    <property type="molecule type" value="mRNA"/>
</dbReference>
<organism evidence="6">
    <name type="scientific">Simocephalus serrulatus</name>
    <dbReference type="NCBI Taxonomy" id="117539"/>
    <lineage>
        <taxon>Eukaryota</taxon>
        <taxon>Metazoa</taxon>
        <taxon>Ecdysozoa</taxon>
        <taxon>Arthropoda</taxon>
        <taxon>Crustacea</taxon>
        <taxon>Branchiopoda</taxon>
        <taxon>Diplostraca</taxon>
        <taxon>Cladocera</taxon>
        <taxon>Anomopoda</taxon>
        <taxon>Daphniidae</taxon>
        <taxon>Simocephalus</taxon>
    </lineage>
</organism>
<dbReference type="GO" id="GO:0005739">
    <property type="term" value="C:mitochondrion"/>
    <property type="evidence" value="ECO:0007669"/>
    <property type="project" value="TreeGrafter"/>
</dbReference>
<protein>
    <recommendedName>
        <fullName evidence="2">Ribosome-recycling factor, mitochondrial</fullName>
    </recommendedName>
    <alternativeName>
        <fullName evidence="4">Ribosome-releasing factor, mitochondrial</fullName>
    </alternativeName>
</protein>
<evidence type="ECO:0000256" key="4">
    <source>
        <dbReference type="ARBA" id="ARBA00033107"/>
    </source>
</evidence>
<dbReference type="SUPFAM" id="SSF55194">
    <property type="entry name" value="Ribosome recycling factor, RRF"/>
    <property type="match status" value="1"/>
</dbReference>
<accession>A0A4Y7NR02</accession>
<dbReference type="Gene3D" id="1.10.132.20">
    <property type="entry name" value="Ribosome-recycling factor"/>
    <property type="match status" value="1"/>
</dbReference>
<sequence>MNAPTKRQQFNLDFISDSLDVVVCFELSRRFHFTTMAGSASSTVRLVCKFNAQHVYNGFAVRLFTNAERARCAKMPSNFLYQPASYAVRYYTIMIAPSITCRPKIYLTTDRFYSKGKERGEKKKNKGPVQINENEMAELVNVPSLKQDLQKGIDQLKSDYIKHLSLRSAAGSIESLPIEFEGETYTLQEIAQIGRKGPQLLVVNLSGFPQALKNVLKAIHDSGMGLNPQQDGTTLFIPVPKVTKEYREGLAKNVKVLFQKYKDHCRDVQNKYIREVKKKEKEVSSDLAHSVQQQIHTISEQYVSEAEKIMIAKQNELLGKD</sequence>
<dbReference type="Pfam" id="PF01765">
    <property type="entry name" value="RRF"/>
    <property type="match status" value="1"/>
</dbReference>
<feature type="domain" description="Ribosome recycling factor" evidence="5">
    <location>
        <begin position="157"/>
        <end position="318"/>
    </location>
</feature>
<evidence type="ECO:0000259" key="5">
    <source>
        <dbReference type="Pfam" id="PF01765"/>
    </source>
</evidence>
<name>A0A4Y7NR02_9CRUS</name>
<dbReference type="InterPro" id="IPR036191">
    <property type="entry name" value="RRF_sf"/>
</dbReference>
<dbReference type="PANTHER" id="PTHR20982:SF3">
    <property type="entry name" value="MITOCHONDRIAL RIBOSOME RECYCLING FACTOR PSEUDO 1"/>
    <property type="match status" value="1"/>
</dbReference>
<dbReference type="GO" id="GO:0043023">
    <property type="term" value="F:ribosomal large subunit binding"/>
    <property type="evidence" value="ECO:0007669"/>
    <property type="project" value="TreeGrafter"/>
</dbReference>
<dbReference type="InterPro" id="IPR002661">
    <property type="entry name" value="Ribosome_recyc_fac"/>
</dbReference>
<dbReference type="GO" id="GO:0006412">
    <property type="term" value="P:translation"/>
    <property type="evidence" value="ECO:0007669"/>
    <property type="project" value="UniProtKB-KW"/>
</dbReference>
<dbReference type="InterPro" id="IPR023584">
    <property type="entry name" value="Ribosome_recyc_fac_dom"/>
</dbReference>
<dbReference type="AlphaFoldDB" id="A0A4Y7NR02"/>
<evidence type="ECO:0000313" key="6">
    <source>
        <dbReference type="EMBL" id="SVE94505.1"/>
    </source>
</evidence>
<reference evidence="6" key="1">
    <citation type="submission" date="2018-08" db="EMBL/GenBank/DDBJ databases">
        <authorList>
            <person name="Cornetti L."/>
        </authorList>
    </citation>
    <scope>NUCLEOTIDE SEQUENCE</scope>
    <source>
        <strain evidence="6">OM-SAIQ-clone2</strain>
    </source>
</reference>
<dbReference type="FunFam" id="3.30.1360.40:FF:000001">
    <property type="entry name" value="Ribosome-recycling factor"/>
    <property type="match status" value="1"/>
</dbReference>
<gene>
    <name evidence="6" type="primary">EOG090X0DUK</name>
</gene>
<evidence type="ECO:0000256" key="2">
    <source>
        <dbReference type="ARBA" id="ARBA00020581"/>
    </source>
</evidence>
<keyword evidence="3" id="KW-0648">Protein biosynthesis</keyword>
<evidence type="ECO:0000256" key="1">
    <source>
        <dbReference type="ARBA" id="ARBA00005912"/>
    </source>
</evidence>
<dbReference type="Gene3D" id="3.30.1360.40">
    <property type="match status" value="1"/>
</dbReference>